<proteinExistence type="predicted"/>
<dbReference type="Proteomes" id="UP000280298">
    <property type="component" value="Chromosome"/>
</dbReference>
<gene>
    <name evidence="1" type="ORF">EJ357_16245</name>
</gene>
<accession>A0A3Q9ESL8</accession>
<sequence>MDNGLTALIAALVGVTGTLLAPVFSQRIVFRFQEQQFERQQQAVQAQWARDREEARLSERRACYIATNTAYRRYRIQLMNYLWDVHQGTVTSTCRDELEAARHAHHAAFAEAQLVASSVVLAELDAMAKELAQAYRRVKRLEEGNPVRSFEEIEQDLQDLWERWKQMRGLMRTCLGVEDPPLGRPPNQG</sequence>
<evidence type="ECO:0008006" key="3">
    <source>
        <dbReference type="Google" id="ProtNLM"/>
    </source>
</evidence>
<dbReference type="RefSeq" id="WP_126392312.1">
    <property type="nucleotide sequence ID" value="NZ_CP034539.1"/>
</dbReference>
<evidence type="ECO:0000313" key="2">
    <source>
        <dbReference type="Proteomes" id="UP000280298"/>
    </source>
</evidence>
<evidence type="ECO:0000313" key="1">
    <source>
        <dbReference type="EMBL" id="AZQ34847.1"/>
    </source>
</evidence>
<organism evidence="1 2">
    <name type="scientific">Streptomyces cyaneochromogenes</name>
    <dbReference type="NCBI Taxonomy" id="2496836"/>
    <lineage>
        <taxon>Bacteria</taxon>
        <taxon>Bacillati</taxon>
        <taxon>Actinomycetota</taxon>
        <taxon>Actinomycetes</taxon>
        <taxon>Kitasatosporales</taxon>
        <taxon>Streptomycetaceae</taxon>
        <taxon>Streptomyces</taxon>
    </lineage>
</organism>
<protein>
    <recommendedName>
        <fullName evidence="3">DUF4760 domain-containing protein</fullName>
    </recommendedName>
</protein>
<keyword evidence="2" id="KW-1185">Reference proteome</keyword>
<name>A0A3Q9ESL8_9ACTN</name>
<dbReference type="OrthoDB" id="4307703at2"/>
<dbReference type="AlphaFoldDB" id="A0A3Q9ESL8"/>
<dbReference type="KEGG" id="scya:EJ357_16245"/>
<reference evidence="1 2" key="1">
    <citation type="journal article" date="2019" name="Int. J. Syst. Evol. Microbiol.">
        <title>Streptomyces cyaneochromogenes sp. nov., a blue pigment-producing actinomycete from manganese-contaminated soil.</title>
        <authorList>
            <person name="Tang X."/>
            <person name="Zhao J."/>
            <person name="Li K."/>
            <person name="Chen Z."/>
            <person name="Sun Y."/>
            <person name="Gao J."/>
        </authorList>
    </citation>
    <scope>NUCLEOTIDE SEQUENCE [LARGE SCALE GENOMIC DNA]</scope>
    <source>
        <strain evidence="1 2">MK-45</strain>
    </source>
</reference>
<dbReference type="EMBL" id="CP034539">
    <property type="protein sequence ID" value="AZQ34847.1"/>
    <property type="molecule type" value="Genomic_DNA"/>
</dbReference>